<evidence type="ECO:0000256" key="1">
    <source>
        <dbReference type="SAM" id="SignalP"/>
    </source>
</evidence>
<dbReference type="InterPro" id="IPR023099">
    <property type="entry name" value="Glyco_hydro_46_N"/>
</dbReference>
<protein>
    <recommendedName>
        <fullName evidence="4">Chitosanase</fullName>
    </recommendedName>
</protein>
<dbReference type="GO" id="GO:0005975">
    <property type="term" value="P:carbohydrate metabolic process"/>
    <property type="evidence" value="ECO:0007669"/>
    <property type="project" value="InterPro"/>
</dbReference>
<dbReference type="Proteomes" id="UP001143981">
    <property type="component" value="Unassembled WGS sequence"/>
</dbReference>
<dbReference type="GO" id="GO:0005576">
    <property type="term" value="C:extracellular region"/>
    <property type="evidence" value="ECO:0007669"/>
    <property type="project" value="InterPro"/>
</dbReference>
<evidence type="ECO:0000313" key="2">
    <source>
        <dbReference type="EMBL" id="KAJ1724465.1"/>
    </source>
</evidence>
<evidence type="ECO:0000313" key="3">
    <source>
        <dbReference type="Proteomes" id="UP001143981"/>
    </source>
</evidence>
<dbReference type="Gene3D" id="3.30.386.10">
    <property type="entry name" value="Chitosanase, subunit A, domain 2"/>
    <property type="match status" value="1"/>
</dbReference>
<evidence type="ECO:0008006" key="4">
    <source>
        <dbReference type="Google" id="ProtNLM"/>
    </source>
</evidence>
<keyword evidence="3" id="KW-1185">Reference proteome</keyword>
<dbReference type="InterPro" id="IPR023346">
    <property type="entry name" value="Lysozyme-like_dom_sf"/>
</dbReference>
<dbReference type="Pfam" id="PF01374">
    <property type="entry name" value="Glyco_hydro_46"/>
    <property type="match status" value="1"/>
</dbReference>
<feature type="signal peptide" evidence="1">
    <location>
        <begin position="1"/>
        <end position="22"/>
    </location>
</feature>
<dbReference type="Gene3D" id="1.20.141.10">
    <property type="entry name" value="Chitosanase, subunit A, domain 1"/>
    <property type="match status" value="1"/>
</dbReference>
<dbReference type="SUPFAM" id="SSF53955">
    <property type="entry name" value="Lysozyme-like"/>
    <property type="match status" value="1"/>
</dbReference>
<proteinExistence type="predicted"/>
<sequence>MANARRVLGLAVAAVLLTLASAKLCGCSKDIALRITNVYENSDTQFHYDYCEDLKDGRGITAGIAGFCTGTADAWEVIQEYHKLTGGNDGFSPMDGTLAKLAASGSESTAGISSYCDVWKKLGASDKKFQQAQDTLRDKLYYFPSQASADSVGLKLDISRGMLYDTGIEHGTGNDLDGLLTLVAETSKSFTSDQSGKSPNTLNINGHKVDEIVWLKKFIEIRTADLTNPKEKDNQGGNYWAQTTYRTKSYSYIIDQGQFMFGSSVKILDNDGNPMTVKCEAGIKPKRRRDMDGTPIK</sequence>
<dbReference type="GO" id="GO:0016977">
    <property type="term" value="F:chitosanase activity"/>
    <property type="evidence" value="ECO:0007669"/>
    <property type="project" value="InterPro"/>
</dbReference>
<dbReference type="EMBL" id="JANBOI010002111">
    <property type="protein sequence ID" value="KAJ1724465.1"/>
    <property type="molecule type" value="Genomic_DNA"/>
</dbReference>
<dbReference type="InterPro" id="IPR000400">
    <property type="entry name" value="Glyco_hydro_46"/>
</dbReference>
<organism evidence="2 3">
    <name type="scientific">Coemansia biformis</name>
    <dbReference type="NCBI Taxonomy" id="1286918"/>
    <lineage>
        <taxon>Eukaryota</taxon>
        <taxon>Fungi</taxon>
        <taxon>Fungi incertae sedis</taxon>
        <taxon>Zoopagomycota</taxon>
        <taxon>Kickxellomycotina</taxon>
        <taxon>Kickxellomycetes</taxon>
        <taxon>Kickxellales</taxon>
        <taxon>Kickxellaceae</taxon>
        <taxon>Coemansia</taxon>
    </lineage>
</organism>
<dbReference type="AlphaFoldDB" id="A0A9W8CSC4"/>
<keyword evidence="1" id="KW-0732">Signal</keyword>
<gene>
    <name evidence="2" type="ORF">LPJ61_005735</name>
</gene>
<accession>A0A9W8CSC4</accession>
<name>A0A9W8CSC4_9FUNG</name>
<feature type="chain" id="PRO_5040841490" description="Chitosanase" evidence="1">
    <location>
        <begin position="23"/>
        <end position="297"/>
    </location>
</feature>
<reference evidence="2" key="1">
    <citation type="submission" date="2022-07" db="EMBL/GenBank/DDBJ databases">
        <title>Phylogenomic reconstructions and comparative analyses of Kickxellomycotina fungi.</title>
        <authorList>
            <person name="Reynolds N.K."/>
            <person name="Stajich J.E."/>
            <person name="Barry K."/>
            <person name="Grigoriev I.V."/>
            <person name="Crous P."/>
            <person name="Smith M.E."/>
        </authorList>
    </citation>
    <scope>NUCLEOTIDE SEQUENCE</scope>
    <source>
        <strain evidence="2">BCRC 34381</strain>
    </source>
</reference>
<dbReference type="OrthoDB" id="76114at2759"/>
<comment type="caution">
    <text evidence="2">The sequence shown here is derived from an EMBL/GenBank/DDBJ whole genome shotgun (WGS) entry which is preliminary data.</text>
</comment>
<feature type="non-terminal residue" evidence="2">
    <location>
        <position position="297"/>
    </location>
</feature>